<dbReference type="Pfam" id="PF00300">
    <property type="entry name" value="His_Phos_1"/>
    <property type="match status" value="1"/>
</dbReference>
<dbReference type="RefSeq" id="WP_188677508.1">
    <property type="nucleotide sequence ID" value="NZ_BMKA01000005.1"/>
</dbReference>
<dbReference type="InterPro" id="IPR051021">
    <property type="entry name" value="Mito_Ser/Thr_phosphatase"/>
</dbReference>
<dbReference type="Proteomes" id="UP000628017">
    <property type="component" value="Unassembled WGS sequence"/>
</dbReference>
<proteinExistence type="predicted"/>
<organism evidence="2 3">
    <name type="scientific">Neptunicoccus cionae</name>
    <dbReference type="NCBI Taxonomy" id="2035344"/>
    <lineage>
        <taxon>Bacteria</taxon>
        <taxon>Pseudomonadati</taxon>
        <taxon>Pseudomonadota</taxon>
        <taxon>Alphaproteobacteria</taxon>
        <taxon>Rhodobacterales</taxon>
        <taxon>Paracoccaceae</taxon>
        <taxon>Neptunicoccus</taxon>
    </lineage>
</organism>
<dbReference type="PANTHER" id="PTHR20935">
    <property type="entry name" value="PHOSPHOGLYCERATE MUTASE-RELATED"/>
    <property type="match status" value="1"/>
</dbReference>
<reference evidence="2" key="1">
    <citation type="journal article" date="2014" name="Int. J. Syst. Evol. Microbiol.">
        <title>Complete genome sequence of Corynebacterium casei LMG S-19264T (=DSM 44701T), isolated from a smear-ripened cheese.</title>
        <authorList>
            <consortium name="US DOE Joint Genome Institute (JGI-PGF)"/>
            <person name="Walter F."/>
            <person name="Albersmeier A."/>
            <person name="Kalinowski J."/>
            <person name="Ruckert C."/>
        </authorList>
    </citation>
    <scope>NUCLEOTIDE SEQUENCE</scope>
    <source>
        <strain evidence="2">CGMCC 1.15880</strain>
    </source>
</reference>
<dbReference type="CDD" id="cd07040">
    <property type="entry name" value="HP"/>
    <property type="match status" value="1"/>
</dbReference>
<keyword evidence="1" id="KW-0378">Hydrolase</keyword>
<dbReference type="AlphaFoldDB" id="A0A916R0G7"/>
<evidence type="ECO:0000313" key="2">
    <source>
        <dbReference type="EMBL" id="GGA28087.1"/>
    </source>
</evidence>
<dbReference type="Gene3D" id="3.40.50.1240">
    <property type="entry name" value="Phosphoglycerate mutase-like"/>
    <property type="match status" value="1"/>
</dbReference>
<dbReference type="PANTHER" id="PTHR20935:SF0">
    <property type="entry name" value="SERINE_THREONINE-PROTEIN PHOSPHATASE PGAM5, MITOCHONDRIAL"/>
    <property type="match status" value="1"/>
</dbReference>
<reference evidence="2" key="2">
    <citation type="submission" date="2020-09" db="EMBL/GenBank/DDBJ databases">
        <authorList>
            <person name="Sun Q."/>
            <person name="Zhou Y."/>
        </authorList>
    </citation>
    <scope>NUCLEOTIDE SEQUENCE</scope>
    <source>
        <strain evidence="2">CGMCC 1.15880</strain>
    </source>
</reference>
<gene>
    <name evidence="2" type="ORF">GCM10011498_31430</name>
</gene>
<dbReference type="InterPro" id="IPR013078">
    <property type="entry name" value="His_Pase_superF_clade-1"/>
</dbReference>
<name>A0A916R0G7_9RHOB</name>
<comment type="caution">
    <text evidence="2">The sequence shown here is derived from an EMBL/GenBank/DDBJ whole genome shotgun (WGS) entry which is preliminary data.</text>
</comment>
<dbReference type="EMBL" id="BMKA01000005">
    <property type="protein sequence ID" value="GGA28087.1"/>
    <property type="molecule type" value="Genomic_DNA"/>
</dbReference>
<dbReference type="SUPFAM" id="SSF53254">
    <property type="entry name" value="Phosphoglycerate mutase-like"/>
    <property type="match status" value="1"/>
</dbReference>
<dbReference type="GO" id="GO:0016787">
    <property type="term" value="F:hydrolase activity"/>
    <property type="evidence" value="ECO:0007669"/>
    <property type="project" value="UniProtKB-KW"/>
</dbReference>
<dbReference type="SMART" id="SM00855">
    <property type="entry name" value="PGAM"/>
    <property type="match status" value="1"/>
</dbReference>
<keyword evidence="3" id="KW-1185">Reference proteome</keyword>
<accession>A0A916R0G7</accession>
<evidence type="ECO:0000256" key="1">
    <source>
        <dbReference type="ARBA" id="ARBA00022801"/>
    </source>
</evidence>
<dbReference type="InterPro" id="IPR029033">
    <property type="entry name" value="His_PPase_superfam"/>
</dbReference>
<sequence>MAELIVIRHGQASFGADNYDRLSPAGHEQSRLAGAMLRARGWVPDRIVVGSLVRQMETLRSMGYDNPEIHAGFNEYDFHNLLHTRYEGEVPNLVMGDRKTHFRTLRETIFEWQDGGLAGASESWIDFTTRIEDALTTATRDGAERVLVVSSGGVIGQTVASVVGAPPKMMMTLNLQVKNTSMSKIIFSGKKRFLHEFNATPHLDSPEFAEMLTYS</sequence>
<evidence type="ECO:0000313" key="3">
    <source>
        <dbReference type="Proteomes" id="UP000628017"/>
    </source>
</evidence>
<protein>
    <submittedName>
        <fullName evidence="2">Histidine phosphatase family protein</fullName>
    </submittedName>
</protein>